<dbReference type="InterPro" id="IPR011928">
    <property type="entry name" value="Phage_phiJL001_Gp84"/>
</dbReference>
<protein>
    <recommendedName>
        <fullName evidence="1">Bacteriophage phiJL001 Gp84 C-terminal domain-containing protein</fullName>
    </recommendedName>
</protein>
<feature type="domain" description="Bacteriophage phiJL001 Gp84 C-terminal" evidence="1">
    <location>
        <begin position="172"/>
        <end position="202"/>
    </location>
</feature>
<evidence type="ECO:0000259" key="1">
    <source>
        <dbReference type="Pfam" id="PF09356"/>
    </source>
</evidence>
<dbReference type="Pfam" id="PF09931">
    <property type="entry name" value="Phage_phiJL001_Gp84_N"/>
    <property type="match status" value="1"/>
</dbReference>
<accession>A0A1G4R9W9</accession>
<gene>
    <name evidence="2" type="ORF">SAMN02927928_1712</name>
</gene>
<dbReference type="EMBL" id="FMTS01000002">
    <property type="protein sequence ID" value="SCW53672.1"/>
    <property type="molecule type" value="Genomic_DNA"/>
</dbReference>
<sequence>MRIISETMASALAQGAAKLCHVWLIERRDGLTLGFTDHDRALVFLGVVCQAQSGLTAGATNADIGETGSAAISGAISSEAISAEDIAAGLYDSAAVRIYTVDWRDPSDYVLTGAGTLARLECRGGVVEGGSFIAHIEGPAAQLDRVIGRRFGFLCDAALGDARCGLTGTLAAASCDKRYSTCLNIFDNVLNFRGFPDLPGEDFLTIYPRGGDVMDGGSRQQSAGR</sequence>
<dbReference type="Pfam" id="PF09356">
    <property type="entry name" value="Phage_BR0599"/>
    <property type="match status" value="1"/>
</dbReference>
<dbReference type="AlphaFoldDB" id="A0A1G4R9W9"/>
<name>A0A1G4R9W9_9CAUL</name>
<dbReference type="NCBIfam" id="TIGR02218">
    <property type="entry name" value="phg_TIGR02218"/>
    <property type="match status" value="1"/>
</dbReference>
<evidence type="ECO:0000313" key="3">
    <source>
        <dbReference type="Proteomes" id="UP000199150"/>
    </source>
</evidence>
<keyword evidence="3" id="KW-1185">Reference proteome</keyword>
<dbReference type="STRING" id="260084.SAMN02927928_1712"/>
<dbReference type="OrthoDB" id="1633386at2"/>
<organism evidence="2 3">
    <name type="scientific">Asticcacaulis taihuensis</name>
    <dbReference type="NCBI Taxonomy" id="260084"/>
    <lineage>
        <taxon>Bacteria</taxon>
        <taxon>Pseudomonadati</taxon>
        <taxon>Pseudomonadota</taxon>
        <taxon>Alphaproteobacteria</taxon>
        <taxon>Caulobacterales</taxon>
        <taxon>Caulobacteraceae</taxon>
        <taxon>Asticcacaulis</taxon>
    </lineage>
</organism>
<proteinExistence type="predicted"/>
<dbReference type="InterPro" id="IPR018964">
    <property type="entry name" value="Phage_phiJL001_Gp84_C"/>
</dbReference>
<dbReference type="RefSeq" id="WP_090646459.1">
    <property type="nucleotide sequence ID" value="NZ_CBCRYE010000004.1"/>
</dbReference>
<reference evidence="3" key="1">
    <citation type="submission" date="2016-10" db="EMBL/GenBank/DDBJ databases">
        <authorList>
            <person name="Varghese N."/>
            <person name="Submissions S."/>
        </authorList>
    </citation>
    <scope>NUCLEOTIDE SEQUENCE [LARGE SCALE GENOMIC DNA]</scope>
    <source>
        <strain evidence="3">CGMCC 1.3431</strain>
    </source>
</reference>
<evidence type="ECO:0000313" key="2">
    <source>
        <dbReference type="EMBL" id="SCW53672.1"/>
    </source>
</evidence>
<dbReference type="Proteomes" id="UP000199150">
    <property type="component" value="Unassembled WGS sequence"/>
</dbReference>